<dbReference type="SUPFAM" id="SSF51735">
    <property type="entry name" value="NAD(P)-binding Rossmann-fold domains"/>
    <property type="match status" value="1"/>
</dbReference>
<dbReference type="PRINTS" id="PR00080">
    <property type="entry name" value="SDRFAMILY"/>
</dbReference>
<dbReference type="Gene3D" id="3.40.50.720">
    <property type="entry name" value="NAD(P)-binding Rossmann-like Domain"/>
    <property type="match status" value="1"/>
</dbReference>
<evidence type="ECO:0000313" key="6">
    <source>
        <dbReference type="Proteomes" id="UP000262073"/>
    </source>
</evidence>
<dbReference type="PANTHER" id="PTHR43963:SF6">
    <property type="entry name" value="CHAIN DEHYDROGENASE FAMILY PROTEIN, PUTATIVE (AFU_ORTHOLOGUE AFUA_3G15350)-RELATED"/>
    <property type="match status" value="1"/>
</dbReference>
<keyword evidence="2" id="KW-0521">NADP</keyword>
<dbReference type="PRINTS" id="PR00081">
    <property type="entry name" value="GDHRDH"/>
</dbReference>
<evidence type="ECO:0000256" key="2">
    <source>
        <dbReference type="ARBA" id="ARBA00022857"/>
    </source>
</evidence>
<evidence type="ECO:0000256" key="3">
    <source>
        <dbReference type="ARBA" id="ARBA00023002"/>
    </source>
</evidence>
<dbReference type="Pfam" id="PF00106">
    <property type="entry name" value="adh_short"/>
    <property type="match status" value="1"/>
</dbReference>
<dbReference type="KEGG" id="salm:D0Y50_08755"/>
<dbReference type="EMBL" id="CP031769">
    <property type="protein sequence ID" value="AXR06447.1"/>
    <property type="molecule type" value="Genomic_DNA"/>
</dbReference>
<dbReference type="InterPro" id="IPR036291">
    <property type="entry name" value="NAD(P)-bd_dom_sf"/>
</dbReference>
<dbReference type="RefSeq" id="WP_117316500.1">
    <property type="nucleotide sequence ID" value="NZ_CP031769.1"/>
</dbReference>
<keyword evidence="6" id="KW-1185">Reference proteome</keyword>
<comment type="similarity">
    <text evidence="1 4">Belongs to the short-chain dehydrogenases/reductases (SDR) family.</text>
</comment>
<organism evidence="5 6">
    <name type="scientific">Salinimonas sediminis</name>
    <dbReference type="NCBI Taxonomy" id="2303538"/>
    <lineage>
        <taxon>Bacteria</taxon>
        <taxon>Pseudomonadati</taxon>
        <taxon>Pseudomonadota</taxon>
        <taxon>Gammaproteobacteria</taxon>
        <taxon>Alteromonadales</taxon>
        <taxon>Alteromonadaceae</taxon>
        <taxon>Alteromonas/Salinimonas group</taxon>
        <taxon>Salinimonas</taxon>
    </lineage>
</organism>
<dbReference type="InterPro" id="IPR002347">
    <property type="entry name" value="SDR_fam"/>
</dbReference>
<sequence>MTPIVFVTGGNRGIGQEIVRGYAQEGCKVLLGCRNEEDGEKVKKDIVGADIQIIEMDLSNDQDIVDRIVRAEAVYGRIDVLVNNAGVMDDADWQELRPAKLKRSMQVHVNGPLNLMQTLLPGMIERNYGRIINVSSGWGSFNEGMEGPLAYAVSKAALNALTLKLANGIDSDKNIKINAMCPGWVHTRMGGRDAPRTPEEGAETAIWLGLLDKDGPTGKFFRDKKEISW</sequence>
<accession>A0A346NLP0</accession>
<dbReference type="Proteomes" id="UP000262073">
    <property type="component" value="Chromosome"/>
</dbReference>
<dbReference type="AlphaFoldDB" id="A0A346NLP0"/>
<reference evidence="5 6" key="1">
    <citation type="submission" date="2018-08" db="EMBL/GenBank/DDBJ databases">
        <title>Salinimonas sediminis sp. nov., a piezophilic bacterium isolated from a deep-sea sediment sample from the New Britain Trench.</title>
        <authorList>
            <person name="Cao J."/>
        </authorList>
    </citation>
    <scope>NUCLEOTIDE SEQUENCE [LARGE SCALE GENOMIC DNA]</scope>
    <source>
        <strain evidence="5 6">N102</strain>
    </source>
</reference>
<evidence type="ECO:0000256" key="1">
    <source>
        <dbReference type="ARBA" id="ARBA00006484"/>
    </source>
</evidence>
<dbReference type="GO" id="GO:0016491">
    <property type="term" value="F:oxidoreductase activity"/>
    <property type="evidence" value="ECO:0007669"/>
    <property type="project" value="UniProtKB-KW"/>
</dbReference>
<evidence type="ECO:0000256" key="4">
    <source>
        <dbReference type="RuleBase" id="RU000363"/>
    </source>
</evidence>
<evidence type="ECO:0000313" key="5">
    <source>
        <dbReference type="EMBL" id="AXR06447.1"/>
    </source>
</evidence>
<name>A0A346NLP0_9ALTE</name>
<dbReference type="OrthoDB" id="5786478at2"/>
<keyword evidence="3" id="KW-0560">Oxidoreductase</keyword>
<gene>
    <name evidence="5" type="ORF">D0Y50_08755</name>
</gene>
<proteinExistence type="inferred from homology"/>
<dbReference type="PANTHER" id="PTHR43963">
    <property type="entry name" value="CARBONYL REDUCTASE 1-RELATED"/>
    <property type="match status" value="1"/>
</dbReference>
<protein>
    <submittedName>
        <fullName evidence="5">SDR family NAD(P)-dependent oxidoreductase</fullName>
    </submittedName>
</protein>